<evidence type="ECO:0000313" key="1">
    <source>
        <dbReference type="EMBL" id="SFO21619.1"/>
    </source>
</evidence>
<organism evidence="1 2">
    <name type="scientific">Pseudomonas syringae</name>
    <dbReference type="NCBI Taxonomy" id="317"/>
    <lineage>
        <taxon>Bacteria</taxon>
        <taxon>Pseudomonadati</taxon>
        <taxon>Pseudomonadota</taxon>
        <taxon>Gammaproteobacteria</taxon>
        <taxon>Pseudomonadales</taxon>
        <taxon>Pseudomonadaceae</taxon>
        <taxon>Pseudomonas</taxon>
    </lineage>
</organism>
<evidence type="ECO:0000313" key="2">
    <source>
        <dbReference type="Proteomes" id="UP000183083"/>
    </source>
</evidence>
<dbReference type="EMBL" id="FOVV01000009">
    <property type="protein sequence ID" value="SFO21619.1"/>
    <property type="molecule type" value="Genomic_DNA"/>
</dbReference>
<dbReference type="AlphaFoldDB" id="A0AB38BVM2"/>
<sequence length="78" mass="8897">MARPDQNVNCISGREHKFVFERSPHARPHPITGLKSPLLVMHNFVSKQEHWLAACSDYFRSLIVGDHGIQDDPLFDDA</sequence>
<protein>
    <recommendedName>
        <fullName evidence="3">BTB domain-containing protein</fullName>
    </recommendedName>
</protein>
<proteinExistence type="predicted"/>
<evidence type="ECO:0008006" key="3">
    <source>
        <dbReference type="Google" id="ProtNLM"/>
    </source>
</evidence>
<dbReference type="Proteomes" id="UP000183083">
    <property type="component" value="Unassembled WGS sequence"/>
</dbReference>
<accession>A0AB38BVM2</accession>
<reference evidence="1 2" key="1">
    <citation type="submission" date="2016-10" db="EMBL/GenBank/DDBJ databases">
        <authorList>
            <person name="Varghese N."/>
            <person name="Submissions S."/>
        </authorList>
    </citation>
    <scope>NUCLEOTIDE SEQUENCE [LARGE SCALE GENOMIC DNA]</scope>
    <source>
        <strain evidence="1 2">BS0292</strain>
    </source>
</reference>
<name>A0AB38BVM2_PSESX</name>
<gene>
    <name evidence="1" type="ORF">SAMN05444065_109270</name>
</gene>
<comment type="caution">
    <text evidence="1">The sequence shown here is derived from an EMBL/GenBank/DDBJ whole genome shotgun (WGS) entry which is preliminary data.</text>
</comment>